<feature type="domain" description="GP-PDE" evidence="1">
    <location>
        <begin position="9"/>
        <end position="247"/>
    </location>
</feature>
<dbReference type="Pfam" id="PF03009">
    <property type="entry name" value="GDPD"/>
    <property type="match status" value="1"/>
</dbReference>
<dbReference type="GeneID" id="98401574"/>
<reference evidence="2 3" key="1">
    <citation type="submission" date="2020-10" db="EMBL/GenBank/DDBJ databases">
        <title>Complete genome sequence of Cupriavidus basilensis CCUG 49340T.</title>
        <authorList>
            <person name="Salva-Serra F."/>
            <person name="Donoso R.A."/>
            <person name="Cho K.H."/>
            <person name="Yoo J.A."/>
            <person name="Lee K."/>
            <person name="Yoon S.-H."/>
            <person name="Perez-Pantoja D."/>
            <person name="Moore E.R.B."/>
        </authorList>
    </citation>
    <scope>NUCLEOTIDE SEQUENCE [LARGE SCALE GENOMIC DNA]</scope>
    <source>
        <strain evidence="3">CCUG 49340</strain>
    </source>
</reference>
<dbReference type="Proteomes" id="UP000397656">
    <property type="component" value="Chromosome 1"/>
</dbReference>
<dbReference type="InterPro" id="IPR030395">
    <property type="entry name" value="GP_PDE_dom"/>
</dbReference>
<dbReference type="NCBIfam" id="NF006989">
    <property type="entry name" value="PRK09454.1"/>
    <property type="match status" value="1"/>
</dbReference>
<dbReference type="AlphaFoldDB" id="A0A643FLQ8"/>
<dbReference type="PROSITE" id="PS50007">
    <property type="entry name" value="PIPLC_X_DOMAIN"/>
    <property type="match status" value="1"/>
</dbReference>
<gene>
    <name evidence="2" type="primary">ugpQ</name>
    <name evidence="2" type="ORF">F7R26_011720</name>
</gene>
<dbReference type="Gene3D" id="3.20.20.190">
    <property type="entry name" value="Phosphatidylinositol (PI) phosphodiesterase"/>
    <property type="match status" value="1"/>
</dbReference>
<evidence type="ECO:0000313" key="2">
    <source>
        <dbReference type="EMBL" id="QOT74926.1"/>
    </source>
</evidence>
<dbReference type="InterPro" id="IPR017946">
    <property type="entry name" value="PLC-like_Pdiesterase_TIM-brl"/>
</dbReference>
<keyword evidence="2" id="KW-0378">Hydrolase</keyword>
<protein>
    <submittedName>
        <fullName evidence="2">Glycerophosphodiester phosphodiesterase</fullName>
        <ecNumber evidence="2">3.1.4.46</ecNumber>
    </submittedName>
</protein>
<dbReference type="PANTHER" id="PTHR46211:SF1">
    <property type="entry name" value="GLYCEROPHOSPHODIESTER PHOSPHODIESTERASE, CYTOPLASMIC"/>
    <property type="match status" value="1"/>
</dbReference>
<dbReference type="PROSITE" id="PS51704">
    <property type="entry name" value="GP_PDE"/>
    <property type="match status" value="1"/>
</dbReference>
<sequence length="248" mass="26709">MTLAAWPYPRHVAHRGAGKLAPENTLAAFRHGASFGYRMFEFDVKLSGDGRPVLLHDATLDRTTNGQGRADALTLGEIAMLDAGSWHSPAYAGEPVPTLAAIARYTRANGFFVNIEIKPVPGAEWRTGAAVALDAQALWAGSDVLPLLSSFSEESLEAARKAAPGLPRALLLDKLPPDWLERLRRLDCVALDANHRELTAEVIQAAHAAGFRVACYTVNDPARATELLSWGLDTLITDAVNLIAPRQA</sequence>
<dbReference type="PANTHER" id="PTHR46211">
    <property type="entry name" value="GLYCEROPHOSPHORYL DIESTER PHOSPHODIESTERASE"/>
    <property type="match status" value="1"/>
</dbReference>
<dbReference type="RefSeq" id="WP_150990980.1">
    <property type="nucleotide sequence ID" value="NZ_CP062803.1"/>
</dbReference>
<accession>A0A643FLQ8</accession>
<dbReference type="CDD" id="cd08562">
    <property type="entry name" value="GDPD_EcUgpQ_like"/>
    <property type="match status" value="1"/>
</dbReference>
<name>A0A643FLQ8_9BURK</name>
<dbReference type="EMBL" id="CP062803">
    <property type="protein sequence ID" value="QOT74926.1"/>
    <property type="molecule type" value="Genomic_DNA"/>
</dbReference>
<dbReference type="GO" id="GO:0008889">
    <property type="term" value="F:glycerophosphodiester phosphodiesterase activity"/>
    <property type="evidence" value="ECO:0007669"/>
    <property type="project" value="UniProtKB-EC"/>
</dbReference>
<dbReference type="GO" id="GO:0006629">
    <property type="term" value="P:lipid metabolic process"/>
    <property type="evidence" value="ECO:0007669"/>
    <property type="project" value="InterPro"/>
</dbReference>
<organism evidence="2 3">
    <name type="scientific">Cupriavidus basilensis</name>
    <dbReference type="NCBI Taxonomy" id="68895"/>
    <lineage>
        <taxon>Bacteria</taxon>
        <taxon>Pseudomonadati</taxon>
        <taxon>Pseudomonadota</taxon>
        <taxon>Betaproteobacteria</taxon>
        <taxon>Burkholderiales</taxon>
        <taxon>Burkholderiaceae</taxon>
        <taxon>Cupriavidus</taxon>
    </lineage>
</organism>
<proteinExistence type="predicted"/>
<dbReference type="SUPFAM" id="SSF51695">
    <property type="entry name" value="PLC-like phosphodiesterases"/>
    <property type="match status" value="1"/>
</dbReference>
<dbReference type="EC" id="3.1.4.46" evidence="2"/>
<evidence type="ECO:0000313" key="3">
    <source>
        <dbReference type="Proteomes" id="UP000397656"/>
    </source>
</evidence>
<evidence type="ECO:0000259" key="1">
    <source>
        <dbReference type="PROSITE" id="PS51704"/>
    </source>
</evidence>